<dbReference type="EMBL" id="JBJQND010000004">
    <property type="protein sequence ID" value="KAL3879416.1"/>
    <property type="molecule type" value="Genomic_DNA"/>
</dbReference>
<feature type="signal peptide" evidence="3">
    <location>
        <begin position="1"/>
        <end position="22"/>
    </location>
</feature>
<sequence>MAISKVWTLVIFMVSLTEITGSIRHECNIDVIDAIVAKTAIIGSWSLNNATLDINVHRKNTIRFGYRFNEKGAKLASDIEGRLILKACNGSTNVSLMFENISREDEGEYGMELFFRIGWNDADNTRNAEYGLQLNVIEEDEITYGFDGDNMVTELKTTTEYFLLYHYEKAIATVNKSGCWWSEKSTVYGRLRCDSKDDIYTISINNVTQMDTGLYKIQGPMNSSSIHRWFFNISDKPTHGKTGDNVVIGWFYTQTGINCIVRVIHPYEEEMMLVPSNNVPHINSNVRHRLLYSGDVSRNYTSFKLLNVIASDAGFYRIESLYETIIPGRKQLIVEDSDGVVKGYSTELNISTSTSQSNTTDSVPLNMQIFGMAVVVGVMVVFLLMLGCLIRIQHKNTHRLESVQRFVVDKLNAVSFATPSTIRRYLPTPPTPVANWFQEPNPDQTEIIGLHYTEIYMNEHREETRKQIEKEPNYRVQEFQSEVNKGSFASETKRSCNPPENLMSGTREESGYEVVASVINMTTEVANKIYDGRDASMFNTKGPKMDITTSNAEYNEYDHILFK</sequence>
<name>A0ABD3X1D4_SINWO</name>
<protein>
    <submittedName>
        <fullName evidence="4">Uncharacterized protein</fullName>
    </submittedName>
</protein>
<dbReference type="AlphaFoldDB" id="A0ABD3X1D4"/>
<proteinExistence type="predicted"/>
<keyword evidence="5" id="KW-1185">Reference proteome</keyword>
<keyword evidence="3" id="KW-0732">Signal</keyword>
<evidence type="ECO:0000313" key="5">
    <source>
        <dbReference type="Proteomes" id="UP001634394"/>
    </source>
</evidence>
<evidence type="ECO:0000256" key="1">
    <source>
        <dbReference type="SAM" id="MobiDB-lite"/>
    </source>
</evidence>
<dbReference type="Proteomes" id="UP001634394">
    <property type="component" value="Unassembled WGS sequence"/>
</dbReference>
<feature type="chain" id="PRO_5044888085" evidence="3">
    <location>
        <begin position="23"/>
        <end position="563"/>
    </location>
</feature>
<reference evidence="4 5" key="1">
    <citation type="submission" date="2024-11" db="EMBL/GenBank/DDBJ databases">
        <title>Chromosome-level genome assembly of the freshwater bivalve Anodonta woodiana.</title>
        <authorList>
            <person name="Chen X."/>
        </authorList>
    </citation>
    <scope>NUCLEOTIDE SEQUENCE [LARGE SCALE GENOMIC DNA]</scope>
    <source>
        <strain evidence="4">MN2024</strain>
        <tissue evidence="4">Gills</tissue>
    </source>
</reference>
<evidence type="ECO:0000256" key="2">
    <source>
        <dbReference type="SAM" id="Phobius"/>
    </source>
</evidence>
<keyword evidence="2" id="KW-0812">Transmembrane</keyword>
<evidence type="ECO:0000256" key="3">
    <source>
        <dbReference type="SAM" id="SignalP"/>
    </source>
</evidence>
<evidence type="ECO:0000313" key="4">
    <source>
        <dbReference type="EMBL" id="KAL3879416.1"/>
    </source>
</evidence>
<feature type="transmembrane region" description="Helical" evidence="2">
    <location>
        <begin position="369"/>
        <end position="390"/>
    </location>
</feature>
<keyword evidence="2" id="KW-0472">Membrane</keyword>
<organism evidence="4 5">
    <name type="scientific">Sinanodonta woodiana</name>
    <name type="common">Chinese pond mussel</name>
    <name type="synonym">Anodonta woodiana</name>
    <dbReference type="NCBI Taxonomy" id="1069815"/>
    <lineage>
        <taxon>Eukaryota</taxon>
        <taxon>Metazoa</taxon>
        <taxon>Spiralia</taxon>
        <taxon>Lophotrochozoa</taxon>
        <taxon>Mollusca</taxon>
        <taxon>Bivalvia</taxon>
        <taxon>Autobranchia</taxon>
        <taxon>Heteroconchia</taxon>
        <taxon>Palaeoheterodonta</taxon>
        <taxon>Unionida</taxon>
        <taxon>Unionoidea</taxon>
        <taxon>Unionidae</taxon>
        <taxon>Unioninae</taxon>
        <taxon>Sinanodonta</taxon>
    </lineage>
</organism>
<feature type="region of interest" description="Disordered" evidence="1">
    <location>
        <begin position="487"/>
        <end position="508"/>
    </location>
</feature>
<keyword evidence="2" id="KW-1133">Transmembrane helix</keyword>
<accession>A0ABD3X1D4</accession>
<gene>
    <name evidence="4" type="ORF">ACJMK2_031714</name>
</gene>
<comment type="caution">
    <text evidence="4">The sequence shown here is derived from an EMBL/GenBank/DDBJ whole genome shotgun (WGS) entry which is preliminary data.</text>
</comment>